<proteinExistence type="predicted"/>
<dbReference type="GO" id="GO:0005886">
    <property type="term" value="C:plasma membrane"/>
    <property type="evidence" value="ECO:0007669"/>
    <property type="project" value="TreeGrafter"/>
</dbReference>
<evidence type="ECO:0000313" key="2">
    <source>
        <dbReference type="EMBL" id="QIK40690.1"/>
    </source>
</evidence>
<dbReference type="CDD" id="cd06259">
    <property type="entry name" value="YdcF-like"/>
    <property type="match status" value="1"/>
</dbReference>
<dbReference type="AlphaFoldDB" id="A0A6G7VLA9"/>
<dbReference type="EMBL" id="CP049811">
    <property type="protein sequence ID" value="QIK40690.1"/>
    <property type="molecule type" value="Genomic_DNA"/>
</dbReference>
<gene>
    <name evidence="2" type="ORF">G8E03_07865</name>
</gene>
<evidence type="ECO:0000313" key="3">
    <source>
        <dbReference type="Proteomes" id="UP000500791"/>
    </source>
</evidence>
<evidence type="ECO:0000259" key="1">
    <source>
        <dbReference type="Pfam" id="PF02698"/>
    </source>
</evidence>
<dbReference type="Proteomes" id="UP000500791">
    <property type="component" value="Chromosome"/>
</dbReference>
<organism evidence="2 3">
    <name type="scientific">Pontivivens nitratireducens</name>
    <dbReference type="NCBI Taxonomy" id="2758038"/>
    <lineage>
        <taxon>Bacteria</taxon>
        <taxon>Pseudomonadati</taxon>
        <taxon>Pseudomonadota</taxon>
        <taxon>Alphaproteobacteria</taxon>
        <taxon>Rhodobacterales</taxon>
        <taxon>Paracoccaceae</taxon>
        <taxon>Pontivivens</taxon>
    </lineage>
</organism>
<sequence length="202" mass="21371">MSTIAFILCGYAALCLTMAAYGWTRPTGGIDPRTQVVVVLGGGARGGQLQPVGQARVAAGVASLGPGQTLHLTGGLAGGGSEAALMAAEAMRLGVESHRITQEHESRTTQQNALFSQPIIGDRAVVIVSDNFHLARAAMLFRGHGYTVTALRGTTYRRGMRRALWFFAREGLSGPINLLRLIAWGLAGGLGASRDWRIRTLT</sequence>
<reference evidence="2 3" key="1">
    <citation type="submission" date="2020-03" db="EMBL/GenBank/DDBJ databases">
        <title>Complete genome sequence of Monaibacterium sp. ALG8 with diverse plasmids.</title>
        <authorList>
            <person name="Sun C."/>
        </authorList>
    </citation>
    <scope>NUCLEOTIDE SEQUENCE [LARGE SCALE GENOMIC DNA]</scope>
    <source>
        <strain evidence="2 3">ALG8</strain>
    </source>
</reference>
<dbReference type="InterPro" id="IPR014729">
    <property type="entry name" value="Rossmann-like_a/b/a_fold"/>
</dbReference>
<dbReference type="Pfam" id="PF02698">
    <property type="entry name" value="DUF218"/>
    <property type="match status" value="1"/>
</dbReference>
<dbReference type="GO" id="GO:0043164">
    <property type="term" value="P:Gram-negative-bacterium-type cell wall biogenesis"/>
    <property type="evidence" value="ECO:0007669"/>
    <property type="project" value="TreeGrafter"/>
</dbReference>
<name>A0A6G7VLA9_9RHOB</name>
<dbReference type="GO" id="GO:0000270">
    <property type="term" value="P:peptidoglycan metabolic process"/>
    <property type="evidence" value="ECO:0007669"/>
    <property type="project" value="TreeGrafter"/>
</dbReference>
<dbReference type="RefSeq" id="WP_166190415.1">
    <property type="nucleotide sequence ID" value="NZ_CP049811.1"/>
</dbReference>
<dbReference type="PANTHER" id="PTHR30336">
    <property type="entry name" value="INNER MEMBRANE PROTEIN, PROBABLE PERMEASE"/>
    <property type="match status" value="1"/>
</dbReference>
<dbReference type="PANTHER" id="PTHR30336:SF4">
    <property type="entry name" value="ENVELOPE BIOGENESIS FACTOR ELYC"/>
    <property type="match status" value="1"/>
</dbReference>
<feature type="domain" description="DUF218" evidence="1">
    <location>
        <begin position="35"/>
        <end position="152"/>
    </location>
</feature>
<dbReference type="Gene3D" id="3.40.50.620">
    <property type="entry name" value="HUPs"/>
    <property type="match status" value="1"/>
</dbReference>
<protein>
    <submittedName>
        <fullName evidence="2">YdcF family protein</fullName>
    </submittedName>
</protein>
<dbReference type="InterPro" id="IPR051599">
    <property type="entry name" value="Cell_Envelope_Assoc"/>
</dbReference>
<accession>A0A6G7VLA9</accession>
<keyword evidence="3" id="KW-1185">Reference proteome</keyword>
<dbReference type="KEGG" id="mon:G8E03_07865"/>
<dbReference type="InterPro" id="IPR003848">
    <property type="entry name" value="DUF218"/>
</dbReference>